<dbReference type="FunFam" id="1.10.533.10:FF:000063">
    <property type="entry name" value="Mitochondrial antiviral-signaling protein"/>
    <property type="match status" value="1"/>
</dbReference>
<feature type="compositionally biased region" description="Basic and acidic residues" evidence="22">
    <location>
        <begin position="202"/>
        <end position="211"/>
    </location>
</feature>
<gene>
    <name evidence="26 27" type="primary">MAVS</name>
</gene>
<dbReference type="GO" id="GO:0005741">
    <property type="term" value="C:mitochondrial outer membrane"/>
    <property type="evidence" value="ECO:0007669"/>
    <property type="project" value="UniProtKB-SubCell"/>
</dbReference>
<dbReference type="GO" id="GO:0032727">
    <property type="term" value="P:positive regulation of interferon-alpha production"/>
    <property type="evidence" value="ECO:0007669"/>
    <property type="project" value="UniProtKB-ARBA"/>
</dbReference>
<dbReference type="GO" id="GO:1900227">
    <property type="term" value="P:positive regulation of NLRP3 inflammasome complex assembly"/>
    <property type="evidence" value="ECO:0007669"/>
    <property type="project" value="UniProtKB-ARBA"/>
</dbReference>
<evidence type="ECO:0000313" key="25">
    <source>
        <dbReference type="Proteomes" id="UP000515156"/>
    </source>
</evidence>
<dbReference type="GO" id="GO:0051607">
    <property type="term" value="P:defense response to virus"/>
    <property type="evidence" value="ECO:0007669"/>
    <property type="project" value="UniProtKB-KW"/>
</dbReference>
<feature type="compositionally biased region" description="Polar residues" evidence="22">
    <location>
        <begin position="298"/>
        <end position="313"/>
    </location>
</feature>
<sequence length="545" mass="60834">MGVVEEELEKYIRANMHKFRRIHVEELLPYLACLSQTDQEELRAHLNNKGNLLTVWHLLTNIQRRNGWPTNLINTLRTFEYTDLADELQHKYDSLIGRSHQNNTPVAPSAAATPPPAEATAVTAAATGAAKTDTHRSQQPSFDLFPQAPLQPMVASQQPDHLPFSSSDTENYSDPNNEYLDDLKIPIPETKQSPCEVQRTSETPKTEKVSAEDPPQNFASPAATAIKLRADEPVKNNKTKQEISLKQSEVIVDTPVSDQMSEEERSMNFSKPGVLASCLDEEEPYSGSSDSLQLSRSTAENTPGGENSSILGDTRNTYFQDQFQVSNSSDFTIRNDPLMISNSATDSLLPNFRVPRAGQPEENHYSYDSSSQILSRGNRNAILDNRDMNDPTREQIKYMAKGDTVDRHNERSLPNDGMNTEKRRNTDGMGRNYSNKSTSADSSLQPEGEKTTDPVENRLDSTDTSYHKFHFAEDPDIDLKMPNDRDSVPDLKDSVSTSSDTSRMENVPGENGKRTPVLSSTLLFMSILVAFSSVSAVLLWKCLRN</sequence>
<evidence type="ECO:0000256" key="23">
    <source>
        <dbReference type="SAM" id="Phobius"/>
    </source>
</evidence>
<dbReference type="RefSeq" id="XP_030046875.1">
    <property type="nucleotide sequence ID" value="XM_030191015.1"/>
</dbReference>
<evidence type="ECO:0000256" key="8">
    <source>
        <dbReference type="ARBA" id="ARBA00022692"/>
    </source>
</evidence>
<evidence type="ECO:0000256" key="22">
    <source>
        <dbReference type="SAM" id="MobiDB-lite"/>
    </source>
</evidence>
<feature type="compositionally biased region" description="Low complexity" evidence="22">
    <location>
        <begin position="104"/>
        <end position="130"/>
    </location>
</feature>
<organism evidence="25 26">
    <name type="scientific">Microcaecilia unicolor</name>
    <dbReference type="NCBI Taxonomy" id="1415580"/>
    <lineage>
        <taxon>Eukaryota</taxon>
        <taxon>Metazoa</taxon>
        <taxon>Chordata</taxon>
        <taxon>Craniata</taxon>
        <taxon>Vertebrata</taxon>
        <taxon>Euteleostomi</taxon>
        <taxon>Amphibia</taxon>
        <taxon>Gymnophiona</taxon>
        <taxon>Siphonopidae</taxon>
        <taxon>Microcaecilia</taxon>
    </lineage>
</organism>
<dbReference type="GO" id="GO:0035591">
    <property type="term" value="F:signaling adaptor activity"/>
    <property type="evidence" value="ECO:0007669"/>
    <property type="project" value="UniProtKB-ARBA"/>
</dbReference>
<dbReference type="GO" id="GO:0002230">
    <property type="term" value="P:positive regulation of defense response to virus by host"/>
    <property type="evidence" value="ECO:0007669"/>
    <property type="project" value="UniProtKB-ARBA"/>
</dbReference>
<dbReference type="GO" id="GO:0005777">
    <property type="term" value="C:peroxisome"/>
    <property type="evidence" value="ECO:0007669"/>
    <property type="project" value="UniProtKB-SubCell"/>
</dbReference>
<dbReference type="OrthoDB" id="9909785at2759"/>
<evidence type="ECO:0000256" key="7">
    <source>
        <dbReference type="ARBA" id="ARBA00022588"/>
    </source>
</evidence>
<feature type="domain" description="Caspase recruitment" evidence="24">
    <location>
        <begin position="6"/>
        <end position="92"/>
    </location>
</feature>
<feature type="region of interest" description="Disordered" evidence="22">
    <location>
        <begin position="99"/>
        <end position="218"/>
    </location>
</feature>
<feature type="compositionally biased region" description="Polar residues" evidence="22">
    <location>
        <begin position="154"/>
        <end position="176"/>
    </location>
</feature>
<evidence type="ECO:0000256" key="19">
    <source>
        <dbReference type="ARBA" id="ARBA00071084"/>
    </source>
</evidence>
<evidence type="ECO:0000256" key="21">
    <source>
        <dbReference type="ARBA" id="ARBA00083233"/>
    </source>
</evidence>
<keyword evidence="10" id="KW-0832">Ubl conjugation</keyword>
<evidence type="ECO:0000256" key="16">
    <source>
        <dbReference type="ARBA" id="ARBA00023139"/>
    </source>
</evidence>
<dbReference type="AlphaFoldDB" id="A0A6P7X9T9"/>
<dbReference type="GO" id="GO:0032755">
    <property type="term" value="P:positive regulation of interleukin-6 production"/>
    <property type="evidence" value="ECO:0007669"/>
    <property type="project" value="UniProtKB-ARBA"/>
</dbReference>
<evidence type="ECO:0000256" key="9">
    <source>
        <dbReference type="ARBA" id="ARBA00022787"/>
    </source>
</evidence>
<keyword evidence="8 23" id="KW-0812">Transmembrane</keyword>
<name>A0A6P7X9T9_9AMPH</name>
<feature type="compositionally biased region" description="Basic and acidic residues" evidence="22">
    <location>
        <begin position="476"/>
        <end position="493"/>
    </location>
</feature>
<evidence type="ECO:0000313" key="27">
    <source>
        <dbReference type="RefSeq" id="XP_030046875.1"/>
    </source>
</evidence>
<dbReference type="Proteomes" id="UP000515156">
    <property type="component" value="Chromosome 2"/>
</dbReference>
<evidence type="ECO:0000256" key="4">
    <source>
        <dbReference type="ARBA" id="ARBA00022499"/>
    </source>
</evidence>
<evidence type="ECO:0000256" key="13">
    <source>
        <dbReference type="ARBA" id="ARBA00023118"/>
    </source>
</evidence>
<keyword evidence="16" id="KW-0564">Palmitate</keyword>
<proteinExistence type="predicted"/>
<evidence type="ECO:0000256" key="2">
    <source>
        <dbReference type="ARBA" id="ARBA00004572"/>
    </source>
</evidence>
<dbReference type="KEGG" id="muo:115461287"/>
<evidence type="ECO:0000256" key="18">
    <source>
        <dbReference type="ARBA" id="ARBA00023288"/>
    </source>
</evidence>
<feature type="region of interest" description="Disordered" evidence="22">
    <location>
        <begin position="281"/>
        <end position="313"/>
    </location>
</feature>
<keyword evidence="13" id="KW-0051">Antiviral defense</keyword>
<evidence type="ECO:0000256" key="20">
    <source>
        <dbReference type="ARBA" id="ARBA00082620"/>
    </source>
</evidence>
<keyword evidence="6" id="KW-0945">Host-virus interaction</keyword>
<reference evidence="26 27" key="1">
    <citation type="submission" date="2025-04" db="UniProtKB">
        <authorList>
            <consortium name="RefSeq"/>
        </authorList>
    </citation>
    <scope>IDENTIFICATION</scope>
</reference>
<keyword evidence="18" id="KW-0449">Lipoprotein</keyword>
<dbReference type="GeneID" id="115461287"/>
<feature type="compositionally biased region" description="Basic and acidic residues" evidence="22">
    <location>
        <begin position="447"/>
        <end position="461"/>
    </location>
</feature>
<evidence type="ECO:0000256" key="5">
    <source>
        <dbReference type="ARBA" id="ARBA00022553"/>
    </source>
</evidence>
<keyword evidence="9" id="KW-1000">Mitochondrion outer membrane</keyword>
<dbReference type="GO" id="GO:0045071">
    <property type="term" value="P:negative regulation of viral genome replication"/>
    <property type="evidence" value="ECO:0007669"/>
    <property type="project" value="UniProtKB-ARBA"/>
</dbReference>
<evidence type="ECO:0000256" key="6">
    <source>
        <dbReference type="ARBA" id="ARBA00022581"/>
    </source>
</evidence>
<feature type="compositionally biased region" description="Polar residues" evidence="22">
    <location>
        <begin position="432"/>
        <end position="445"/>
    </location>
</feature>
<dbReference type="RefSeq" id="XP_030046874.1">
    <property type="nucleotide sequence ID" value="XM_030191014.1"/>
</dbReference>
<evidence type="ECO:0000256" key="12">
    <source>
        <dbReference type="ARBA" id="ARBA00022989"/>
    </source>
</evidence>
<keyword evidence="15 23" id="KW-0472">Membrane</keyword>
<dbReference type="InterPro" id="IPR011029">
    <property type="entry name" value="DEATH-like_dom_sf"/>
</dbReference>
<keyword evidence="12 23" id="KW-1133">Transmembrane helix</keyword>
<feature type="compositionally biased region" description="Low complexity" evidence="22">
    <location>
        <begin position="286"/>
        <end position="297"/>
    </location>
</feature>
<keyword evidence="3" id="KW-0488">Methylation</keyword>
<comment type="subcellular location">
    <subcellularLocation>
        <location evidence="2">Mitochondrion outer membrane</location>
        <topology evidence="2">Single-pass membrane protein</topology>
    </subcellularLocation>
    <subcellularLocation>
        <location evidence="1">Peroxisome</location>
    </subcellularLocation>
</comment>
<protein>
    <recommendedName>
        <fullName evidence="19">Mitochondrial antiviral-signaling protein</fullName>
    </recommendedName>
    <alternativeName>
        <fullName evidence="20">Interferon beta promoter stimulator protein 1</fullName>
    </alternativeName>
    <alternativeName>
        <fullName evidence="21">Virus-induced-signaling adapter</fullName>
    </alternativeName>
</protein>
<feature type="compositionally biased region" description="Basic and acidic residues" evidence="22">
    <location>
        <begin position="384"/>
        <end position="396"/>
    </location>
</feature>
<evidence type="ECO:0000313" key="26">
    <source>
        <dbReference type="RefSeq" id="XP_030046874.1"/>
    </source>
</evidence>
<keyword evidence="7" id="KW-0399">Innate immunity</keyword>
<dbReference type="GO" id="GO:0002753">
    <property type="term" value="P:cytoplasmic pattern recognition receptor signaling pathway"/>
    <property type="evidence" value="ECO:0007669"/>
    <property type="project" value="UniProtKB-ARBA"/>
</dbReference>
<dbReference type="InterPro" id="IPR031964">
    <property type="entry name" value="CARD_dom"/>
</dbReference>
<keyword evidence="4" id="KW-1017">Isopeptide bond</keyword>
<dbReference type="GO" id="GO:0032728">
    <property type="term" value="P:positive regulation of interferon-beta production"/>
    <property type="evidence" value="ECO:0007669"/>
    <property type="project" value="UniProtKB-ARBA"/>
</dbReference>
<dbReference type="GO" id="GO:0070585">
    <property type="term" value="P:protein localization to mitochondrion"/>
    <property type="evidence" value="ECO:0007669"/>
    <property type="project" value="UniProtKB-ARBA"/>
</dbReference>
<evidence type="ECO:0000256" key="10">
    <source>
        <dbReference type="ARBA" id="ARBA00022843"/>
    </source>
</evidence>
<feature type="transmembrane region" description="Helical" evidence="23">
    <location>
        <begin position="522"/>
        <end position="540"/>
    </location>
</feature>
<keyword evidence="14" id="KW-0496">Mitochondrion</keyword>
<feature type="region of interest" description="Disordered" evidence="22">
    <location>
        <begin position="352"/>
        <end position="461"/>
    </location>
</feature>
<evidence type="ECO:0000256" key="1">
    <source>
        <dbReference type="ARBA" id="ARBA00004275"/>
    </source>
</evidence>
<keyword evidence="11" id="KW-0391">Immunity</keyword>
<evidence type="ECO:0000256" key="17">
    <source>
        <dbReference type="ARBA" id="ARBA00023140"/>
    </source>
</evidence>
<evidence type="ECO:0000256" key="14">
    <source>
        <dbReference type="ARBA" id="ARBA00023128"/>
    </source>
</evidence>
<feature type="compositionally biased region" description="Polar residues" evidence="22">
    <location>
        <begin position="366"/>
        <end position="378"/>
    </location>
</feature>
<dbReference type="CTD" id="57506"/>
<dbReference type="GO" id="GO:0045087">
    <property type="term" value="P:innate immune response"/>
    <property type="evidence" value="ECO:0007669"/>
    <property type="project" value="UniProtKB-KW"/>
</dbReference>
<keyword evidence="25" id="KW-1185">Reference proteome</keyword>
<keyword evidence="17" id="KW-0576">Peroxisome</keyword>
<dbReference type="GO" id="GO:1900063">
    <property type="term" value="P:regulation of peroxisome organization"/>
    <property type="evidence" value="ECO:0007669"/>
    <property type="project" value="UniProtKB-ARBA"/>
</dbReference>
<feature type="compositionally biased region" description="Polar residues" evidence="22">
    <location>
        <begin position="190"/>
        <end position="201"/>
    </location>
</feature>
<dbReference type="Gene3D" id="1.10.533.10">
    <property type="entry name" value="Death Domain, Fas"/>
    <property type="match status" value="1"/>
</dbReference>
<evidence type="ECO:0000256" key="3">
    <source>
        <dbReference type="ARBA" id="ARBA00022481"/>
    </source>
</evidence>
<evidence type="ECO:0000256" key="15">
    <source>
        <dbReference type="ARBA" id="ARBA00023136"/>
    </source>
</evidence>
<evidence type="ECO:0000256" key="11">
    <source>
        <dbReference type="ARBA" id="ARBA00022859"/>
    </source>
</evidence>
<dbReference type="Pfam" id="PF16739">
    <property type="entry name" value="CARD_2"/>
    <property type="match status" value="1"/>
</dbReference>
<feature type="compositionally biased region" description="Basic and acidic residues" evidence="22">
    <location>
        <begin position="403"/>
        <end position="426"/>
    </location>
</feature>
<accession>A0A6P7X9T9</accession>
<evidence type="ECO:0000259" key="24">
    <source>
        <dbReference type="Pfam" id="PF16739"/>
    </source>
</evidence>
<keyword evidence="5" id="KW-0597">Phosphoprotein</keyword>
<feature type="region of interest" description="Disordered" evidence="22">
    <location>
        <begin position="476"/>
        <end position="513"/>
    </location>
</feature>